<dbReference type="InterPro" id="IPR025476">
    <property type="entry name" value="Helitron_helicase-like"/>
</dbReference>
<name>A0A397IYV0_9GLOM</name>
<evidence type="ECO:0000313" key="4">
    <source>
        <dbReference type="EMBL" id="RHZ78053.1"/>
    </source>
</evidence>
<feature type="domain" description="Helitron helicase-like" evidence="2">
    <location>
        <begin position="515"/>
        <end position="731"/>
    </location>
</feature>
<feature type="domain" description="DUF6570" evidence="3">
    <location>
        <begin position="224"/>
        <end position="358"/>
    </location>
</feature>
<feature type="compositionally biased region" description="Basic residues" evidence="1">
    <location>
        <begin position="10"/>
        <end position="21"/>
    </location>
</feature>
<feature type="compositionally biased region" description="Basic and acidic residues" evidence="1">
    <location>
        <begin position="29"/>
        <end position="38"/>
    </location>
</feature>
<evidence type="ECO:0000259" key="2">
    <source>
        <dbReference type="Pfam" id="PF14214"/>
    </source>
</evidence>
<reference evidence="4 5" key="1">
    <citation type="submission" date="2018-08" db="EMBL/GenBank/DDBJ databases">
        <title>Genome and evolution of the arbuscular mycorrhizal fungus Diversispora epigaea (formerly Glomus versiforme) and its bacterial endosymbionts.</title>
        <authorList>
            <person name="Sun X."/>
            <person name="Fei Z."/>
            <person name="Harrison M."/>
        </authorList>
    </citation>
    <scope>NUCLEOTIDE SEQUENCE [LARGE SCALE GENOMIC DNA]</scope>
    <source>
        <strain evidence="4 5">IT104</strain>
    </source>
</reference>
<evidence type="ECO:0000256" key="1">
    <source>
        <dbReference type="SAM" id="MobiDB-lite"/>
    </source>
</evidence>
<protein>
    <submittedName>
        <fullName evidence="4">Uncharacterized protein</fullName>
    </submittedName>
</protein>
<evidence type="ECO:0000313" key="5">
    <source>
        <dbReference type="Proteomes" id="UP000266861"/>
    </source>
</evidence>
<keyword evidence="5" id="KW-1185">Reference proteome</keyword>
<feature type="region of interest" description="Disordered" evidence="1">
    <location>
        <begin position="1018"/>
        <end position="1043"/>
    </location>
</feature>
<dbReference type="InterPro" id="IPR046700">
    <property type="entry name" value="DUF6570"/>
</dbReference>
<dbReference type="EMBL" id="PQFF01000158">
    <property type="protein sequence ID" value="RHZ78053.1"/>
    <property type="molecule type" value="Genomic_DNA"/>
</dbReference>
<dbReference type="AlphaFoldDB" id="A0A397IYV0"/>
<feature type="compositionally biased region" description="Acidic residues" evidence="1">
    <location>
        <begin position="1020"/>
        <end position="1040"/>
    </location>
</feature>
<dbReference type="Proteomes" id="UP000266861">
    <property type="component" value="Unassembled WGS sequence"/>
</dbReference>
<proteinExistence type="predicted"/>
<accession>A0A397IYV0</accession>
<sequence length="1200" mass="138824">MVVIETRGESRKKRDRKRKASQRAIQQFRKSDNEKSKQRMIKLRQDKNYNQARNLVSKNKRQKKIENRLTKDFLAESKDIPLRVLEMDEEFNNTINNHATWPQKINQEILKNTLARFIDQTDLDELRELPCAACSRLHNNKNYKEIPLNEINLSLFKAPPELSDPSFEINFHYEHPDIDDCGYNVLLDRSGLIYLPEPRNPNDSIFQTSLSMRICNICYTYLRKDKIPPLSLVNNMWIGSTPPCLQDLTIPEQLIISPGYLCMNLIQLTNKKHTYHKLRGHIITLPQNPVSLVNVLPLPIYRLCEYLKVVFVGRGKPSINLLKKILQVRKSKITAALKWLFKHNVLFKNNFNFDKNTLDLLPEGEIPESLIWTTTTLNIDSQNIEHFTGYTQDLTDDIEDDNNDSDENDEFSEFTNSNTIGGACELRPSGIVHTNDIPISEKELTLFSFQRLMNMVHKNHNHEPSQPRIILVPHDNTPLNEYNDESLFPASFPVLYPYGVGGHEGRPLHVSLKQYTNHLMCHRDPKFRQHRSFPFVAFNILQRREVSSETYNLTRNYNFERSANLIATLKSEDISIAINQEQNKQPITNPAILELLKNVNSSGPKLMASPQSHTRMRNEIRAVIMRDGTPSLFITINPADLHSPIVMMYAGKEIDVKNLPPENFPKTTERARLAHLDPSAVAKYFDVTIRCIINTIIGYDQKDGGVFGTIKNYYGVVEYQDRGTPHCHMLIWLHGALDPISLRKKLKNDNDFRQCLLHYISEIVREDLNYLMTENEFLTDEMLEVEYTRPKTILEKRMHPSFQPIPDPRLPNFDENFRTNLLSIAKRTLFHRCNKTCKKYNRGLQKNCRFDFPRELVNPPGIIFPEQGIIAVQRMNAFINNHNQYITAACRGNNDIKFISTRKLALAYIHYITDYITKSDISTHSSFLMCAATLETFLMQTPNDNSSDAINKSRKLVTKCLNKILGQTELTSPQVSAYLLGICDHYTPNKFVSIYLKTFISYLIGEWKKYQSSFKNSYESNDESDNESDSESDTNNEQDCQDTTSETFVISASKGKLTAINFRMNYQFRGNSLRNISLYDYASTIRKIPINSYELSMLSKQQTRQGNSLAQDRFYFRGGDTTDNQESSSISIHPQCKSHIQIHRKRKSERIVVLQGKGIPKKSDPENAEYYSLYVLKKHFWIVNSDEMLNTTPCLQKLVK</sequence>
<dbReference type="Pfam" id="PF14214">
    <property type="entry name" value="Helitron_like_N"/>
    <property type="match status" value="1"/>
</dbReference>
<feature type="region of interest" description="Disordered" evidence="1">
    <location>
        <begin position="1"/>
        <end position="38"/>
    </location>
</feature>
<dbReference type="OrthoDB" id="432234at2759"/>
<gene>
    <name evidence="4" type="ORF">Glove_168g158</name>
</gene>
<evidence type="ECO:0000259" key="3">
    <source>
        <dbReference type="Pfam" id="PF20209"/>
    </source>
</evidence>
<dbReference type="Pfam" id="PF20209">
    <property type="entry name" value="DUF6570"/>
    <property type="match status" value="1"/>
</dbReference>
<organism evidence="4 5">
    <name type="scientific">Diversispora epigaea</name>
    <dbReference type="NCBI Taxonomy" id="1348612"/>
    <lineage>
        <taxon>Eukaryota</taxon>
        <taxon>Fungi</taxon>
        <taxon>Fungi incertae sedis</taxon>
        <taxon>Mucoromycota</taxon>
        <taxon>Glomeromycotina</taxon>
        <taxon>Glomeromycetes</taxon>
        <taxon>Diversisporales</taxon>
        <taxon>Diversisporaceae</taxon>
        <taxon>Diversispora</taxon>
    </lineage>
</organism>
<dbReference type="STRING" id="1348612.A0A397IYV0"/>
<comment type="caution">
    <text evidence="4">The sequence shown here is derived from an EMBL/GenBank/DDBJ whole genome shotgun (WGS) entry which is preliminary data.</text>
</comment>